<dbReference type="CDD" id="cd00190">
    <property type="entry name" value="Tryp_SPc"/>
    <property type="match status" value="1"/>
</dbReference>
<dbReference type="PROSITE" id="PS00134">
    <property type="entry name" value="TRYPSIN_HIS"/>
    <property type="match status" value="1"/>
</dbReference>
<evidence type="ECO:0000256" key="1">
    <source>
        <dbReference type="ARBA" id="ARBA00004613"/>
    </source>
</evidence>
<dbReference type="KEGG" id="aali:118458082"/>
<dbReference type="InterPro" id="IPR009003">
    <property type="entry name" value="Peptidase_S1_PA"/>
</dbReference>
<evidence type="ECO:0000256" key="7">
    <source>
        <dbReference type="ARBA" id="ARBA00022825"/>
    </source>
</evidence>
<keyword evidence="8" id="KW-0391">Immunity</keyword>
<dbReference type="PRINTS" id="PR00722">
    <property type="entry name" value="CHYMOTRYPSIN"/>
</dbReference>
<dbReference type="GO" id="GO:0004252">
    <property type="term" value="F:serine-type endopeptidase activity"/>
    <property type="evidence" value="ECO:0007669"/>
    <property type="project" value="InterPro"/>
</dbReference>
<dbReference type="GO" id="GO:0006508">
    <property type="term" value="P:proteolysis"/>
    <property type="evidence" value="ECO:0007669"/>
    <property type="project" value="UniProtKB-KW"/>
</dbReference>
<dbReference type="SUPFAM" id="SSF50494">
    <property type="entry name" value="Trypsin-like serine proteases"/>
    <property type="match status" value="1"/>
</dbReference>
<keyword evidence="9" id="KW-0865">Zymogen</keyword>
<evidence type="ECO:0000256" key="3">
    <source>
        <dbReference type="ARBA" id="ARBA00022588"/>
    </source>
</evidence>
<dbReference type="GO" id="GO:0045087">
    <property type="term" value="P:innate immune response"/>
    <property type="evidence" value="ECO:0007669"/>
    <property type="project" value="UniProtKB-KW"/>
</dbReference>
<keyword evidence="6" id="KW-0378">Hydrolase</keyword>
<evidence type="ECO:0000256" key="5">
    <source>
        <dbReference type="ARBA" id="ARBA00022729"/>
    </source>
</evidence>
<dbReference type="Proteomes" id="UP000069272">
    <property type="component" value="Chromosome 2L"/>
</dbReference>
<keyword evidence="2" id="KW-0964">Secreted</keyword>
<keyword evidence="10" id="KW-1015">Disulfide bond</keyword>
<dbReference type="GeneID" id="118458082"/>
<name>A0A182F4A4_ANOAL</name>
<dbReference type="PROSITE" id="PS50240">
    <property type="entry name" value="TRYPSIN_DOM"/>
    <property type="match status" value="1"/>
</dbReference>
<dbReference type="InterPro" id="IPR001254">
    <property type="entry name" value="Trypsin_dom"/>
</dbReference>
<dbReference type="OrthoDB" id="547031at2759"/>
<evidence type="ECO:0000256" key="12">
    <source>
        <dbReference type="ARBA" id="ARBA00024195"/>
    </source>
</evidence>
<dbReference type="InterPro" id="IPR001314">
    <property type="entry name" value="Peptidase_S1A"/>
</dbReference>
<keyword evidence="14" id="KW-1185">Reference proteome</keyword>
<evidence type="ECO:0000256" key="10">
    <source>
        <dbReference type="ARBA" id="ARBA00023157"/>
    </source>
</evidence>
<reference evidence="13 14" key="1">
    <citation type="journal article" date="2017" name="G3 (Bethesda)">
        <title>The Physical Genome Mapping of Anopheles albimanus Corrected Scaffold Misassemblies and Identified Interarm Rearrangements in Genus Anopheles.</title>
        <authorList>
            <person name="Artemov G.N."/>
            <person name="Peery A.N."/>
            <person name="Jiang X."/>
            <person name="Tu Z."/>
            <person name="Stegniy V.N."/>
            <person name="Sharakhova M.V."/>
            <person name="Sharakhov I.V."/>
        </authorList>
    </citation>
    <scope>NUCLEOTIDE SEQUENCE [LARGE SCALE GENOMIC DNA]</scope>
    <source>
        <strain evidence="13 14">ALBI9_A</strain>
    </source>
</reference>
<keyword evidence="11" id="KW-0325">Glycoprotein</keyword>
<sequence>MEAIRCIFAIIIVLTTACHQPVTGQFKQCAREKDCINIQECAMFGPHFTEPAKWTDNLKFEFGKRVCKRESVNGVNVFKVCCPSDVTDLEDSSGASGRHGMDLLNTQDCGSISDDRIAHGKTAKLYMFPWMALLENSIGKFPCGGTLIAERYVLTAAHCVREGDVVSVRLGEYDLDKEIDCDKGGQDCAQPVQDISVERVIIPDNYSSRYKRNDIALIRLAEKASLNDNVKPICLPVGPLIRTTQKNYFVAGWGSTHNADSSSKLQFAILTLMPNDKCLQRLRLEDRYVKVEDSQMCAIGANLSDNCSGDSGGPLKTISQSAQFVQYGVVSFGLNTCGKVSAPGVYTRVDRYIDWILEHLKE</sequence>
<evidence type="ECO:0000256" key="8">
    <source>
        <dbReference type="ARBA" id="ARBA00022859"/>
    </source>
</evidence>
<dbReference type="PROSITE" id="PS51257">
    <property type="entry name" value="PROKAR_LIPOPROTEIN"/>
    <property type="match status" value="1"/>
</dbReference>
<dbReference type="Gene3D" id="2.40.10.10">
    <property type="entry name" value="Trypsin-like serine proteases"/>
    <property type="match status" value="2"/>
</dbReference>
<keyword evidence="7" id="KW-0720">Serine protease</keyword>
<proteinExistence type="inferred from homology"/>
<evidence type="ECO:0000256" key="4">
    <source>
        <dbReference type="ARBA" id="ARBA00022670"/>
    </source>
</evidence>
<dbReference type="EnsemblMetazoa" id="AALB001294-RA">
    <property type="protein sequence ID" value="AALB001294-PA"/>
    <property type="gene ID" value="AALB001294"/>
</dbReference>
<keyword evidence="4" id="KW-0645">Protease</keyword>
<keyword evidence="3" id="KW-0399">Innate immunity</keyword>
<dbReference type="STRING" id="7167.A0A182F4A4"/>
<dbReference type="InterPro" id="IPR043504">
    <property type="entry name" value="Peptidase_S1_PA_chymotrypsin"/>
</dbReference>
<organism evidence="13 14">
    <name type="scientific">Anopheles albimanus</name>
    <name type="common">New world malaria mosquito</name>
    <dbReference type="NCBI Taxonomy" id="7167"/>
    <lineage>
        <taxon>Eukaryota</taxon>
        <taxon>Metazoa</taxon>
        <taxon>Ecdysozoa</taxon>
        <taxon>Arthropoda</taxon>
        <taxon>Hexapoda</taxon>
        <taxon>Insecta</taxon>
        <taxon>Pterygota</taxon>
        <taxon>Neoptera</taxon>
        <taxon>Endopterygota</taxon>
        <taxon>Diptera</taxon>
        <taxon>Nematocera</taxon>
        <taxon>Culicoidea</taxon>
        <taxon>Culicidae</taxon>
        <taxon>Anophelinae</taxon>
        <taxon>Anopheles</taxon>
    </lineage>
</organism>
<dbReference type="VEuPathDB" id="VectorBase:AALB20_029480"/>
<evidence type="ECO:0000313" key="13">
    <source>
        <dbReference type="EnsemblMetazoa" id="AALB001294-PA"/>
    </source>
</evidence>
<dbReference type="GO" id="GO:0005576">
    <property type="term" value="C:extracellular region"/>
    <property type="evidence" value="ECO:0007669"/>
    <property type="project" value="UniProtKB-SubCell"/>
</dbReference>
<evidence type="ECO:0000256" key="11">
    <source>
        <dbReference type="ARBA" id="ARBA00023180"/>
    </source>
</evidence>
<evidence type="ECO:0000256" key="6">
    <source>
        <dbReference type="ARBA" id="ARBA00022801"/>
    </source>
</evidence>
<comment type="similarity">
    <text evidence="12">Belongs to the peptidase S1 family. CLIP subfamily.</text>
</comment>
<evidence type="ECO:0000256" key="2">
    <source>
        <dbReference type="ARBA" id="ARBA00022525"/>
    </source>
</evidence>
<evidence type="ECO:0000313" key="14">
    <source>
        <dbReference type="Proteomes" id="UP000069272"/>
    </source>
</evidence>
<keyword evidence="5" id="KW-0732">Signal</keyword>
<dbReference type="InterPro" id="IPR018114">
    <property type="entry name" value="TRYPSIN_HIS"/>
</dbReference>
<dbReference type="AlphaFoldDB" id="A0A182F4A4"/>
<comment type="subcellular location">
    <subcellularLocation>
        <location evidence="1">Secreted</location>
    </subcellularLocation>
</comment>
<dbReference type="SMART" id="SM00020">
    <property type="entry name" value="Tryp_SPc"/>
    <property type="match status" value="1"/>
</dbReference>
<dbReference type="Pfam" id="PF00089">
    <property type="entry name" value="Trypsin"/>
    <property type="match status" value="1"/>
</dbReference>
<evidence type="ECO:0000256" key="9">
    <source>
        <dbReference type="ARBA" id="ARBA00023145"/>
    </source>
</evidence>
<dbReference type="PANTHER" id="PTHR24256">
    <property type="entry name" value="TRYPTASE-RELATED"/>
    <property type="match status" value="1"/>
</dbReference>
<reference evidence="13" key="2">
    <citation type="submission" date="2022-08" db="UniProtKB">
        <authorList>
            <consortium name="EnsemblMetazoa"/>
        </authorList>
    </citation>
    <scope>IDENTIFICATION</scope>
    <source>
        <strain evidence="13">STECLA/ALBI9_A</strain>
    </source>
</reference>
<dbReference type="InterPro" id="IPR051487">
    <property type="entry name" value="Ser/Thr_Proteases_Immune/Dev"/>
</dbReference>
<dbReference type="VEuPathDB" id="VectorBase:AALB001294"/>
<dbReference type="RefSeq" id="XP_035776136.1">
    <property type="nucleotide sequence ID" value="XM_035920243.1"/>
</dbReference>
<protein>
    <submittedName>
        <fullName evidence="13">Uncharacterized protein</fullName>
    </submittedName>
</protein>
<accession>A0A182F4A4</accession>
<dbReference type="FunFam" id="2.40.10.10:FF:000146">
    <property type="entry name" value="Serine protease 53"/>
    <property type="match status" value="1"/>
</dbReference>